<proteinExistence type="predicted"/>
<feature type="region of interest" description="Disordered" evidence="1">
    <location>
        <begin position="28"/>
        <end position="47"/>
    </location>
</feature>
<dbReference type="Pfam" id="PF16321">
    <property type="entry name" value="Ribosom_S30AE_C"/>
    <property type="match status" value="2"/>
</dbReference>
<evidence type="ECO:0000256" key="1">
    <source>
        <dbReference type="SAM" id="MobiDB-lite"/>
    </source>
</evidence>
<gene>
    <name evidence="3" type="ORF">DR950_40735</name>
</gene>
<feature type="domain" description="Sigma 54 modulation/S30EA ribosomal protein C-terminal" evidence="2">
    <location>
        <begin position="252"/>
        <end position="297"/>
    </location>
</feature>
<name>A0A372ZK91_9ACTN</name>
<dbReference type="PANTHER" id="PTHR33231">
    <property type="entry name" value="30S RIBOSOMAL PROTEIN"/>
    <property type="match status" value="1"/>
</dbReference>
<dbReference type="Gene3D" id="3.30.505.50">
    <property type="entry name" value="Sigma 54 modulation/S30EA ribosomal protein, C-terminal domain"/>
    <property type="match status" value="1"/>
</dbReference>
<sequence>MCGDHSNGRVDRPFRACSKSGVDLRRCDPPGGRRLARGAGSLDPRRTGVRGTAWMRRRRNLMTRLRHRPALDVRVEIRGELPREEAEYARARALATAAALGPDTHALRLRLTRSRNRSVTRPALAQADVELAGVGPVRVQLATGTARESVDLVLGTLAGRAVRLREQGDIGFAVAYESAYRPQFADRPLAQRRIARHKAVVLARRGPEQAVLELLALDRRFHLFADAATGRDGLVHRCTPGGTVELCAAGTSAMPPLDLAEAARRLWLTGRPFVGWTDPGDHRARVLYRRFDGHYGLIAPVSEGRIGAGTLSAQD</sequence>
<organism evidence="3 4">
    <name type="scientific">Kitasatospora xanthocidica</name>
    <dbReference type="NCBI Taxonomy" id="83382"/>
    <lineage>
        <taxon>Bacteria</taxon>
        <taxon>Bacillati</taxon>
        <taxon>Actinomycetota</taxon>
        <taxon>Actinomycetes</taxon>
        <taxon>Kitasatosporales</taxon>
        <taxon>Streptomycetaceae</taxon>
        <taxon>Kitasatospora</taxon>
    </lineage>
</organism>
<protein>
    <recommendedName>
        <fullName evidence="2">Sigma 54 modulation/S30EA ribosomal protein C-terminal domain-containing protein</fullName>
    </recommendedName>
</protein>
<dbReference type="PANTHER" id="PTHR33231:SF3">
    <property type="entry name" value="RIBOSOME-ASSOCIATED INHIBITOR A"/>
    <property type="match status" value="1"/>
</dbReference>
<dbReference type="Proteomes" id="UP000263377">
    <property type="component" value="Unassembled WGS sequence"/>
</dbReference>
<keyword evidence="4" id="KW-1185">Reference proteome</keyword>
<dbReference type="GO" id="GO:0043024">
    <property type="term" value="F:ribosomal small subunit binding"/>
    <property type="evidence" value="ECO:0007669"/>
    <property type="project" value="TreeGrafter"/>
</dbReference>
<accession>A0A372ZK91</accession>
<evidence type="ECO:0000313" key="4">
    <source>
        <dbReference type="Proteomes" id="UP000263377"/>
    </source>
</evidence>
<dbReference type="GO" id="GO:0045900">
    <property type="term" value="P:negative regulation of translational elongation"/>
    <property type="evidence" value="ECO:0007669"/>
    <property type="project" value="TreeGrafter"/>
</dbReference>
<reference evidence="3 4" key="1">
    <citation type="submission" date="2018-08" db="EMBL/GenBank/DDBJ databases">
        <title>Diversity &amp; Physiological Properties of Lignin-Decomposing Actinobacteria from Soil.</title>
        <authorList>
            <person name="Roh S.G."/>
            <person name="Kim S.B."/>
        </authorList>
    </citation>
    <scope>NUCLEOTIDE SEQUENCE [LARGE SCALE GENOMIC DNA]</scope>
    <source>
        <strain evidence="3 4">MMS17-GH009</strain>
    </source>
</reference>
<dbReference type="AlphaFoldDB" id="A0A372ZK91"/>
<dbReference type="GO" id="GO:0022627">
    <property type="term" value="C:cytosolic small ribosomal subunit"/>
    <property type="evidence" value="ECO:0007669"/>
    <property type="project" value="TreeGrafter"/>
</dbReference>
<dbReference type="EMBL" id="QVIG01000003">
    <property type="protein sequence ID" value="RGD55665.1"/>
    <property type="molecule type" value="Genomic_DNA"/>
</dbReference>
<dbReference type="InterPro" id="IPR038416">
    <property type="entry name" value="Ribosom_S30AE_C_sf"/>
</dbReference>
<dbReference type="InterPro" id="IPR032528">
    <property type="entry name" value="Ribosom_S30AE_C"/>
</dbReference>
<dbReference type="InterPro" id="IPR050574">
    <property type="entry name" value="HPF/YfiA_ribosome-assoc"/>
</dbReference>
<evidence type="ECO:0000313" key="3">
    <source>
        <dbReference type="EMBL" id="RGD55665.1"/>
    </source>
</evidence>
<feature type="domain" description="Sigma 54 modulation/S30EA ribosomal protein C-terminal" evidence="2">
    <location>
        <begin position="191"/>
        <end position="241"/>
    </location>
</feature>
<comment type="caution">
    <text evidence="3">The sequence shown here is derived from an EMBL/GenBank/DDBJ whole genome shotgun (WGS) entry which is preliminary data.</text>
</comment>
<evidence type="ECO:0000259" key="2">
    <source>
        <dbReference type="Pfam" id="PF16321"/>
    </source>
</evidence>